<proteinExistence type="predicted"/>
<reference evidence="1 2" key="1">
    <citation type="submission" date="2023-09" db="EMBL/GenBank/DDBJ databases">
        <title>Genomes of two closely related lineages of the louse Polyplax serrata with different host specificities.</title>
        <authorList>
            <person name="Martinu J."/>
            <person name="Tarabai H."/>
            <person name="Stefka J."/>
            <person name="Hypsa V."/>
        </authorList>
    </citation>
    <scope>NUCLEOTIDE SEQUENCE [LARGE SCALE GENOMIC DNA]</scope>
    <source>
        <strain evidence="1">98ZLc_SE</strain>
    </source>
</reference>
<accession>A0ABR1B339</accession>
<gene>
    <name evidence="1" type="ORF">RUM44_004516</name>
</gene>
<dbReference type="Proteomes" id="UP001359485">
    <property type="component" value="Unassembled WGS sequence"/>
</dbReference>
<protein>
    <submittedName>
        <fullName evidence="1">Uncharacterized protein</fullName>
    </submittedName>
</protein>
<sequence length="174" mass="19272">MNVSSLPAGALTKGIGVEDRAKALRRAIKTGFETLAPNHPLEVMQPLPSDDLNLLKSISQVPLATYTILHSLGTAHTPDDYYPVPRNPQIVYDWMTLDPIELYNVEVQWAMGLDIFNVRSILEHLTFPVTPMAVRTEFFEHNPTSVDGSSPVDLAGSTIAVLRSCKSCRREVRS</sequence>
<comment type="caution">
    <text evidence="1">The sequence shown here is derived from an EMBL/GenBank/DDBJ whole genome shotgun (WGS) entry which is preliminary data.</text>
</comment>
<evidence type="ECO:0000313" key="2">
    <source>
        <dbReference type="Proteomes" id="UP001359485"/>
    </source>
</evidence>
<name>A0ABR1B339_POLSC</name>
<keyword evidence="2" id="KW-1185">Reference proteome</keyword>
<dbReference type="EMBL" id="JAWJWF010000004">
    <property type="protein sequence ID" value="KAK6633909.1"/>
    <property type="molecule type" value="Genomic_DNA"/>
</dbReference>
<evidence type="ECO:0000313" key="1">
    <source>
        <dbReference type="EMBL" id="KAK6633909.1"/>
    </source>
</evidence>
<organism evidence="1 2">
    <name type="scientific">Polyplax serrata</name>
    <name type="common">Common mouse louse</name>
    <dbReference type="NCBI Taxonomy" id="468196"/>
    <lineage>
        <taxon>Eukaryota</taxon>
        <taxon>Metazoa</taxon>
        <taxon>Ecdysozoa</taxon>
        <taxon>Arthropoda</taxon>
        <taxon>Hexapoda</taxon>
        <taxon>Insecta</taxon>
        <taxon>Pterygota</taxon>
        <taxon>Neoptera</taxon>
        <taxon>Paraneoptera</taxon>
        <taxon>Psocodea</taxon>
        <taxon>Troctomorpha</taxon>
        <taxon>Phthiraptera</taxon>
        <taxon>Anoplura</taxon>
        <taxon>Polyplacidae</taxon>
        <taxon>Polyplax</taxon>
    </lineage>
</organism>